<protein>
    <submittedName>
        <fullName evidence="2">Thiamine pyrophosphokinase</fullName>
        <ecNumber evidence="2">2.7.6.2</ecNumber>
    </submittedName>
</protein>
<dbReference type="Proteomes" id="UP000580654">
    <property type="component" value="Unassembled WGS sequence"/>
</dbReference>
<gene>
    <name evidence="2" type="ORF">FHS87_000562</name>
</gene>
<dbReference type="InterPro" id="IPR031804">
    <property type="entry name" value="DUF4743"/>
</dbReference>
<dbReference type="SUPFAM" id="SSF55811">
    <property type="entry name" value="Nudix"/>
    <property type="match status" value="1"/>
</dbReference>
<dbReference type="GO" id="GO:0016301">
    <property type="term" value="F:kinase activity"/>
    <property type="evidence" value="ECO:0007669"/>
    <property type="project" value="UniProtKB-KW"/>
</dbReference>
<proteinExistence type="predicted"/>
<dbReference type="RefSeq" id="WP_184513632.1">
    <property type="nucleotide sequence ID" value="NZ_JACIJD010000002.1"/>
</dbReference>
<accession>A0A840Y845</accession>
<sequence>MERFARHIAACNNIPSPAGYLPFRIGDEQVGWLEAEAARALTFLPKAVHFGPEGVSLAAGLRGAAARTGAMAEIARALSRAGFGRIRGEEFDVRAHPAGPVLATVDRGVLPALGIMSQGVHMNGLVRRPPGPDGGLHLWVGWRAKDKAVAPGKLDNIVAGGIPAGLTPERCLAKEAEEEASLPADLALRARPVGRVSYIMRTEEGMRRDLLHLYDLDMPEDVTPRPNDDEVERFELWPIARVLEAVRDTDDVKFNVNLVLIDLFLREGLLEDAGGTLRAGLDQIA</sequence>
<dbReference type="InterPro" id="IPR000086">
    <property type="entry name" value="NUDIX_hydrolase_dom"/>
</dbReference>
<keyword evidence="2" id="KW-0808">Transferase</keyword>
<dbReference type="Pfam" id="PF15916">
    <property type="entry name" value="DUF4743"/>
    <property type="match status" value="1"/>
</dbReference>
<dbReference type="FunFam" id="3.90.79.10:FF:000019">
    <property type="entry name" value="Thiamin pyrophosphokinase, putative"/>
    <property type="match status" value="1"/>
</dbReference>
<feature type="domain" description="Nudix hydrolase" evidence="1">
    <location>
        <begin position="117"/>
        <end position="262"/>
    </location>
</feature>
<dbReference type="EMBL" id="JACIJD010000002">
    <property type="protein sequence ID" value="MBB5692547.1"/>
    <property type="molecule type" value="Genomic_DNA"/>
</dbReference>
<organism evidence="2 3">
    <name type="scientific">Muricoccus pecuniae</name>
    <dbReference type="NCBI Taxonomy" id="693023"/>
    <lineage>
        <taxon>Bacteria</taxon>
        <taxon>Pseudomonadati</taxon>
        <taxon>Pseudomonadota</taxon>
        <taxon>Alphaproteobacteria</taxon>
        <taxon>Acetobacterales</taxon>
        <taxon>Roseomonadaceae</taxon>
        <taxon>Muricoccus</taxon>
    </lineage>
</organism>
<dbReference type="GO" id="GO:0004788">
    <property type="term" value="F:thiamine diphosphokinase activity"/>
    <property type="evidence" value="ECO:0007669"/>
    <property type="project" value="UniProtKB-EC"/>
</dbReference>
<dbReference type="EC" id="2.7.6.2" evidence="2"/>
<evidence type="ECO:0000259" key="1">
    <source>
        <dbReference type="PROSITE" id="PS51462"/>
    </source>
</evidence>
<dbReference type="Gene3D" id="3.90.79.10">
    <property type="entry name" value="Nucleoside Triphosphate Pyrophosphohydrolase"/>
    <property type="match status" value="1"/>
</dbReference>
<dbReference type="CDD" id="cd03676">
    <property type="entry name" value="NUDIX_Tnr3_like"/>
    <property type="match status" value="1"/>
</dbReference>
<comment type="caution">
    <text evidence="2">The sequence shown here is derived from an EMBL/GenBank/DDBJ whole genome shotgun (WGS) entry which is preliminary data.</text>
</comment>
<dbReference type="GO" id="GO:0016462">
    <property type="term" value="F:pyrophosphatase activity"/>
    <property type="evidence" value="ECO:0007669"/>
    <property type="project" value="UniProtKB-ARBA"/>
</dbReference>
<evidence type="ECO:0000313" key="2">
    <source>
        <dbReference type="EMBL" id="MBB5692547.1"/>
    </source>
</evidence>
<keyword evidence="3" id="KW-1185">Reference proteome</keyword>
<dbReference type="Pfam" id="PF00293">
    <property type="entry name" value="NUDIX"/>
    <property type="match status" value="1"/>
</dbReference>
<name>A0A840Y845_9PROT</name>
<evidence type="ECO:0000313" key="3">
    <source>
        <dbReference type="Proteomes" id="UP000580654"/>
    </source>
</evidence>
<dbReference type="InterPro" id="IPR015797">
    <property type="entry name" value="NUDIX_hydrolase-like_dom_sf"/>
</dbReference>
<dbReference type="PROSITE" id="PS51462">
    <property type="entry name" value="NUDIX"/>
    <property type="match status" value="1"/>
</dbReference>
<dbReference type="AlphaFoldDB" id="A0A840Y845"/>
<reference evidence="2 3" key="1">
    <citation type="submission" date="2020-08" db="EMBL/GenBank/DDBJ databases">
        <title>Genomic Encyclopedia of Type Strains, Phase IV (KMG-IV): sequencing the most valuable type-strain genomes for metagenomic binning, comparative biology and taxonomic classification.</title>
        <authorList>
            <person name="Goeker M."/>
        </authorList>
    </citation>
    <scope>NUCLEOTIDE SEQUENCE [LARGE SCALE GENOMIC DNA]</scope>
    <source>
        <strain evidence="2 3">DSM 25622</strain>
    </source>
</reference>
<keyword evidence="2" id="KW-0418">Kinase</keyword>